<dbReference type="InterPro" id="IPR000340">
    <property type="entry name" value="Dual-sp_phosphatase_cat-dom"/>
</dbReference>
<dbReference type="EMBL" id="MCGN01000003">
    <property type="protein sequence ID" value="ORY98546.1"/>
    <property type="molecule type" value="Genomic_DNA"/>
</dbReference>
<feature type="domain" description="Tyrosine-protein phosphatase" evidence="4">
    <location>
        <begin position="82"/>
        <end position="228"/>
    </location>
</feature>
<dbReference type="STRING" id="13706.A0A1X2HIX2"/>
<dbReference type="FunFam" id="3.90.190.10:FF:000157">
    <property type="entry name" value="Protein-tyrosine phosphatase"/>
    <property type="match status" value="1"/>
</dbReference>
<evidence type="ECO:0000256" key="3">
    <source>
        <dbReference type="SAM" id="MobiDB-lite"/>
    </source>
</evidence>
<evidence type="ECO:0000256" key="1">
    <source>
        <dbReference type="ARBA" id="ARBA00022801"/>
    </source>
</evidence>
<dbReference type="OMA" id="TGWKWYN"/>
<dbReference type="PANTHER" id="PTHR46274">
    <property type="entry name" value="PHOSPHATIDYLINOSITOL PHOSPHATASE"/>
    <property type="match status" value="1"/>
</dbReference>
<dbReference type="InterPro" id="IPR029021">
    <property type="entry name" value="Prot-tyrosine_phosphatase-like"/>
</dbReference>
<name>A0A1X2HIX2_SYNRA</name>
<dbReference type="Proteomes" id="UP000242180">
    <property type="component" value="Unassembled WGS sequence"/>
</dbReference>
<feature type="domain" description="Tyrosine specific protein phosphatases" evidence="5">
    <location>
        <begin position="155"/>
        <end position="207"/>
    </location>
</feature>
<evidence type="ECO:0000313" key="7">
    <source>
        <dbReference type="Proteomes" id="UP000242180"/>
    </source>
</evidence>
<dbReference type="PROSITE" id="PS00383">
    <property type="entry name" value="TYR_PHOSPHATASE_1"/>
    <property type="match status" value="1"/>
</dbReference>
<keyword evidence="7" id="KW-1185">Reference proteome</keyword>
<dbReference type="AlphaFoldDB" id="A0A1X2HIX2"/>
<dbReference type="OrthoDB" id="273181at2759"/>
<feature type="compositionally biased region" description="Polar residues" evidence="3">
    <location>
        <begin position="13"/>
        <end position="27"/>
    </location>
</feature>
<dbReference type="InParanoid" id="A0A1X2HIX2"/>
<evidence type="ECO:0000256" key="2">
    <source>
        <dbReference type="ARBA" id="ARBA00022912"/>
    </source>
</evidence>
<dbReference type="InterPro" id="IPR020422">
    <property type="entry name" value="TYR_PHOSPHATASE_DUAL_dom"/>
</dbReference>
<dbReference type="SMART" id="SM00195">
    <property type="entry name" value="DSPc"/>
    <property type="match status" value="1"/>
</dbReference>
<proteinExistence type="predicted"/>
<dbReference type="PANTHER" id="PTHR46274:SF6">
    <property type="entry name" value="TYR_PHOSPHATASE_2 DOMAIN-CONTAINING PROTEIN"/>
    <property type="match status" value="1"/>
</dbReference>
<dbReference type="PROSITE" id="PS50056">
    <property type="entry name" value="TYR_PHOSPHATASE_2"/>
    <property type="match status" value="1"/>
</dbReference>
<keyword evidence="2" id="KW-0904">Protein phosphatase</keyword>
<feature type="region of interest" description="Disordered" evidence="3">
    <location>
        <begin position="1"/>
        <end position="43"/>
    </location>
</feature>
<dbReference type="PROSITE" id="PS50054">
    <property type="entry name" value="TYR_PHOSPHATASE_DUAL"/>
    <property type="match status" value="1"/>
</dbReference>
<dbReference type="GO" id="GO:0004721">
    <property type="term" value="F:phosphoprotein phosphatase activity"/>
    <property type="evidence" value="ECO:0007669"/>
    <property type="project" value="UniProtKB-KW"/>
</dbReference>
<comment type="caution">
    <text evidence="6">The sequence shown here is derived from an EMBL/GenBank/DDBJ whole genome shotgun (WGS) entry which is preliminary data.</text>
</comment>
<dbReference type="SUPFAM" id="SSF52799">
    <property type="entry name" value="(Phosphotyrosine protein) phosphatases II"/>
    <property type="match status" value="1"/>
</dbReference>
<dbReference type="InterPro" id="IPR016130">
    <property type="entry name" value="Tyr_Pase_AS"/>
</dbReference>
<protein>
    <submittedName>
        <fullName evidence="6">Protein-tyrosine phosphatase-like protein</fullName>
    </submittedName>
</protein>
<accession>A0A1X2HIX2</accession>
<sequence>MNSNDEDDERPPCTQQNSSLGISQALKSSPRHTRDDKSNLRDDSFREAAEHDSILGWSRFYVSLYYNKMAVGMFGCFTGWQWYNRIDETIILGALPTPSHIKELHSREGVSAVVNLCAEFPGYKDLYKELHIRQIRLPTTDFTIPDLASIEIGLDTLMEIIESQKGSVYVHCKAGRGRSAAFAICYLLRRYRLNPPEAQNILLHCRPQVDKDLFQADEIRMYYKDLISLAESGRITRIPFPDTLLV</sequence>
<evidence type="ECO:0000313" key="6">
    <source>
        <dbReference type="EMBL" id="ORY98546.1"/>
    </source>
</evidence>
<dbReference type="Gene3D" id="3.90.190.10">
    <property type="entry name" value="Protein tyrosine phosphatase superfamily"/>
    <property type="match status" value="1"/>
</dbReference>
<feature type="compositionally biased region" description="Basic and acidic residues" evidence="3">
    <location>
        <begin position="32"/>
        <end position="43"/>
    </location>
</feature>
<evidence type="ECO:0000259" key="5">
    <source>
        <dbReference type="PROSITE" id="PS50056"/>
    </source>
</evidence>
<keyword evidence="1" id="KW-0378">Hydrolase</keyword>
<dbReference type="InterPro" id="IPR000387">
    <property type="entry name" value="Tyr_Pase_dom"/>
</dbReference>
<gene>
    <name evidence="6" type="ORF">BCR43DRAFT_487718</name>
</gene>
<dbReference type="Pfam" id="PF00782">
    <property type="entry name" value="DSPc"/>
    <property type="match status" value="1"/>
</dbReference>
<organism evidence="6 7">
    <name type="scientific">Syncephalastrum racemosum</name>
    <name type="common">Filamentous fungus</name>
    <dbReference type="NCBI Taxonomy" id="13706"/>
    <lineage>
        <taxon>Eukaryota</taxon>
        <taxon>Fungi</taxon>
        <taxon>Fungi incertae sedis</taxon>
        <taxon>Mucoromycota</taxon>
        <taxon>Mucoromycotina</taxon>
        <taxon>Mucoromycetes</taxon>
        <taxon>Mucorales</taxon>
        <taxon>Syncephalastraceae</taxon>
        <taxon>Syncephalastrum</taxon>
    </lineage>
</organism>
<reference evidence="6 7" key="1">
    <citation type="submission" date="2016-07" db="EMBL/GenBank/DDBJ databases">
        <title>Pervasive Adenine N6-methylation of Active Genes in Fungi.</title>
        <authorList>
            <consortium name="DOE Joint Genome Institute"/>
            <person name="Mondo S.J."/>
            <person name="Dannebaum R.O."/>
            <person name="Kuo R.C."/>
            <person name="Labutti K."/>
            <person name="Haridas S."/>
            <person name="Kuo A."/>
            <person name="Salamov A."/>
            <person name="Ahrendt S.R."/>
            <person name="Lipzen A."/>
            <person name="Sullivan W."/>
            <person name="Andreopoulos W.B."/>
            <person name="Clum A."/>
            <person name="Lindquist E."/>
            <person name="Daum C."/>
            <person name="Ramamoorthy G.K."/>
            <person name="Gryganskyi A."/>
            <person name="Culley D."/>
            <person name="Magnuson J.K."/>
            <person name="James T.Y."/>
            <person name="O'Malley M.A."/>
            <person name="Stajich J.E."/>
            <person name="Spatafora J.W."/>
            <person name="Visel A."/>
            <person name="Grigoriev I.V."/>
        </authorList>
    </citation>
    <scope>NUCLEOTIDE SEQUENCE [LARGE SCALE GENOMIC DNA]</scope>
    <source>
        <strain evidence="6 7">NRRL 2496</strain>
    </source>
</reference>
<evidence type="ECO:0000259" key="4">
    <source>
        <dbReference type="PROSITE" id="PS50054"/>
    </source>
</evidence>